<comment type="caution">
    <text evidence="1">The sequence shown here is derived from an EMBL/GenBank/DDBJ whole genome shotgun (WGS) entry which is preliminary data.</text>
</comment>
<evidence type="ECO:0000313" key="2">
    <source>
        <dbReference type="Proteomes" id="UP000011559"/>
    </source>
</evidence>
<organism evidence="1 2">
    <name type="scientific">Haloferax prahovense (strain DSM 18310 / JCM 13924 / TL6)</name>
    <dbReference type="NCBI Taxonomy" id="1227461"/>
    <lineage>
        <taxon>Archaea</taxon>
        <taxon>Methanobacteriati</taxon>
        <taxon>Methanobacteriota</taxon>
        <taxon>Stenosarchaea group</taxon>
        <taxon>Halobacteria</taxon>
        <taxon>Halobacteriales</taxon>
        <taxon>Haloferacaceae</taxon>
        <taxon>Haloferax</taxon>
    </lineage>
</organism>
<name>M0GB53_HALPT</name>
<dbReference type="AlphaFoldDB" id="M0GB53"/>
<gene>
    <name evidence="1" type="ORF">C457_11016</name>
</gene>
<keyword evidence="2" id="KW-1185">Reference proteome</keyword>
<reference evidence="1 2" key="1">
    <citation type="journal article" date="2014" name="PLoS Genet.">
        <title>Phylogenetically driven sequencing of extremely halophilic archaea reveals strategies for static and dynamic osmo-response.</title>
        <authorList>
            <person name="Becker E.A."/>
            <person name="Seitzer P.M."/>
            <person name="Tritt A."/>
            <person name="Larsen D."/>
            <person name="Krusor M."/>
            <person name="Yao A.I."/>
            <person name="Wu D."/>
            <person name="Madern D."/>
            <person name="Eisen J.A."/>
            <person name="Darling A.E."/>
            <person name="Facciotti M.T."/>
        </authorList>
    </citation>
    <scope>NUCLEOTIDE SEQUENCE [LARGE SCALE GENOMIC DNA]</scope>
    <source>
        <strain evidence="2">DSM 18310 / JCM 13924 / TL6</strain>
    </source>
</reference>
<evidence type="ECO:0000313" key="1">
    <source>
        <dbReference type="EMBL" id="ELZ68787.1"/>
    </source>
</evidence>
<accession>M0GB53</accession>
<protein>
    <submittedName>
        <fullName evidence="1">Uncharacterized protein</fullName>
    </submittedName>
</protein>
<dbReference type="Proteomes" id="UP000011559">
    <property type="component" value="Unassembled WGS sequence"/>
</dbReference>
<proteinExistence type="predicted"/>
<sequence>MEFDNRSVFEHHIVGEVTERISGDILISVFVEDDEDINVAGKSTSFAADCGTEDVQFGDFIAMFGPRLIDERVRCDGVGIGRRDSVRGLVAHILGYVPRCHLFSPVGQPSTLSNLITIAVLLHVGT</sequence>
<dbReference type="EMBL" id="AOLG01000032">
    <property type="protein sequence ID" value="ELZ68787.1"/>
    <property type="molecule type" value="Genomic_DNA"/>
</dbReference>